<comment type="similarity">
    <text evidence="1">Belongs to the fantastic four family.</text>
</comment>
<dbReference type="PANTHER" id="PTHR33155:SF75">
    <property type="entry name" value="OS02G0750800 PROTEIN"/>
    <property type="match status" value="1"/>
</dbReference>
<name>A0A1R3JH53_9ROSI</name>
<dbReference type="Pfam" id="PF11250">
    <property type="entry name" value="FAF"/>
    <property type="match status" value="1"/>
</dbReference>
<gene>
    <name evidence="3" type="ORF">COLO4_16493</name>
</gene>
<sequence>MGLSNEDGLILKTKSMILSLFSIMSGSFSRFPAAITPMQIQKQCSTTPSAASYNIEHLLLPAGLKTLIFTPQTQTPNPLILHSCTISKTRSPSSPDFQSLFRTLSTHSSSYSSCSSGMDDMLGTESGVYMSPNELQVPETESTSGNGKRKLQRGTNAMTRQFPPTIPLLARTGNLPGHMPWILTRHYKNGRLVLKEEKVKHHEYFEAHRENGRLILQLVPLDDTVTCHHTVYEEIDGNDEDVELEENIGFCQGDESDKVIDEEIDEADDDDYDEEEEEEENNYKGSITISSAFSVPKFCHGNERFGDPRKCLTYSGRFISEFSSMFRNGGAGEQQEGSSDPLAFCNIVPSDVACLVNG</sequence>
<protein>
    <recommendedName>
        <fullName evidence="2">FAF domain-containing protein</fullName>
    </recommendedName>
</protein>
<proteinExistence type="inferred from homology"/>
<organism evidence="3 4">
    <name type="scientific">Corchorus olitorius</name>
    <dbReference type="NCBI Taxonomy" id="93759"/>
    <lineage>
        <taxon>Eukaryota</taxon>
        <taxon>Viridiplantae</taxon>
        <taxon>Streptophyta</taxon>
        <taxon>Embryophyta</taxon>
        <taxon>Tracheophyta</taxon>
        <taxon>Spermatophyta</taxon>
        <taxon>Magnoliopsida</taxon>
        <taxon>eudicotyledons</taxon>
        <taxon>Gunneridae</taxon>
        <taxon>Pentapetalae</taxon>
        <taxon>rosids</taxon>
        <taxon>malvids</taxon>
        <taxon>Malvales</taxon>
        <taxon>Malvaceae</taxon>
        <taxon>Grewioideae</taxon>
        <taxon>Apeibeae</taxon>
        <taxon>Corchorus</taxon>
    </lineage>
</organism>
<dbReference type="InterPro" id="IPR046431">
    <property type="entry name" value="FAF_dom"/>
</dbReference>
<evidence type="ECO:0000259" key="2">
    <source>
        <dbReference type="Pfam" id="PF11250"/>
    </source>
</evidence>
<evidence type="ECO:0000313" key="3">
    <source>
        <dbReference type="EMBL" id="OMO94163.1"/>
    </source>
</evidence>
<dbReference type="Proteomes" id="UP000187203">
    <property type="component" value="Unassembled WGS sequence"/>
</dbReference>
<evidence type="ECO:0000256" key="1">
    <source>
        <dbReference type="ARBA" id="ARBA00008690"/>
    </source>
</evidence>
<keyword evidence="4" id="KW-1185">Reference proteome</keyword>
<dbReference type="EMBL" id="AWUE01016112">
    <property type="protein sequence ID" value="OMO94163.1"/>
    <property type="molecule type" value="Genomic_DNA"/>
</dbReference>
<comment type="caution">
    <text evidence="3">The sequence shown here is derived from an EMBL/GenBank/DDBJ whole genome shotgun (WGS) entry which is preliminary data.</text>
</comment>
<reference evidence="4" key="1">
    <citation type="submission" date="2013-09" db="EMBL/GenBank/DDBJ databases">
        <title>Corchorus olitorius genome sequencing.</title>
        <authorList>
            <person name="Alam M."/>
            <person name="Haque M.S."/>
            <person name="Islam M.S."/>
            <person name="Emdad E.M."/>
            <person name="Islam M.M."/>
            <person name="Ahmed B."/>
            <person name="Halim A."/>
            <person name="Hossen Q.M.M."/>
            <person name="Hossain M.Z."/>
            <person name="Ahmed R."/>
            <person name="Khan M.M."/>
            <person name="Islam R."/>
            <person name="Rashid M.M."/>
            <person name="Khan S.A."/>
            <person name="Rahman M.S."/>
            <person name="Alam M."/>
            <person name="Yahiya A.S."/>
            <person name="Khan M.S."/>
            <person name="Azam M.S."/>
            <person name="Haque T."/>
            <person name="Lashkar M.Z.H."/>
            <person name="Akhand A.I."/>
            <person name="Morshed G."/>
            <person name="Roy S."/>
            <person name="Uddin K.S."/>
            <person name="Rabeya T."/>
            <person name="Hossain A.S."/>
            <person name="Chowdhury A."/>
            <person name="Snigdha A.R."/>
            <person name="Mortoza M.S."/>
            <person name="Matin S.A."/>
            <person name="Hoque S.M.E."/>
            <person name="Islam M.K."/>
            <person name="Roy D.K."/>
            <person name="Haider R."/>
            <person name="Moosa M.M."/>
            <person name="Elias S.M."/>
            <person name="Hasan A.M."/>
            <person name="Jahan S."/>
            <person name="Shafiuddin M."/>
            <person name="Mahmood N."/>
            <person name="Shommy N.S."/>
        </authorList>
    </citation>
    <scope>NUCLEOTIDE SEQUENCE [LARGE SCALE GENOMIC DNA]</scope>
    <source>
        <strain evidence="4">cv. O-4</strain>
    </source>
</reference>
<dbReference type="AlphaFoldDB" id="A0A1R3JH53"/>
<accession>A0A1R3JH53</accession>
<dbReference type="OrthoDB" id="1928183at2759"/>
<dbReference type="PANTHER" id="PTHR33155">
    <property type="entry name" value="FANTASTIC FOUR-LIKE PROTEIN (DUF3049)"/>
    <property type="match status" value="1"/>
</dbReference>
<feature type="domain" description="FAF" evidence="2">
    <location>
        <begin position="161"/>
        <end position="218"/>
    </location>
</feature>
<dbReference type="STRING" id="93759.A0A1R3JH53"/>
<dbReference type="InterPro" id="IPR021410">
    <property type="entry name" value="FAF"/>
</dbReference>
<evidence type="ECO:0000313" key="4">
    <source>
        <dbReference type="Proteomes" id="UP000187203"/>
    </source>
</evidence>